<keyword evidence="9 10" id="KW-0807">Transducer</keyword>
<keyword evidence="8 10" id="KW-0675">Receptor</keyword>
<feature type="domain" description="G-protein coupled receptors family 1 profile" evidence="12">
    <location>
        <begin position="41"/>
        <end position="290"/>
    </location>
</feature>
<accession>A0ABM1JXC5</accession>
<comment type="subcellular location">
    <subcellularLocation>
        <location evidence="1 11">Cell membrane</location>
        <topology evidence="1 11">Multi-pass membrane protein</topology>
    </subcellularLocation>
</comment>
<evidence type="ECO:0000256" key="3">
    <source>
        <dbReference type="ARBA" id="ARBA00022692"/>
    </source>
</evidence>
<evidence type="ECO:0000256" key="6">
    <source>
        <dbReference type="ARBA" id="ARBA00023040"/>
    </source>
</evidence>
<evidence type="ECO:0000256" key="4">
    <source>
        <dbReference type="ARBA" id="ARBA00022725"/>
    </source>
</evidence>
<feature type="transmembrane region" description="Helical" evidence="11">
    <location>
        <begin position="272"/>
        <end position="292"/>
    </location>
</feature>
<dbReference type="Proteomes" id="UP000694871">
    <property type="component" value="Unplaced"/>
</dbReference>
<sequence>MKVSNITTVTEFILLGIPFLHDLHSVFFVVGMLMYITTIMGNGFILVVVAIEPRLQTPMYLFLSNLAFLEICYTTTVIPKMLQTLVAAQTTICFYCCMTQLYLHFALGGTELFILTAMSFDRYLAICKPLRYPMIMTKHVCIQMSLATWYGGFFILFFQFLILLRLPFCRSNIIDHFYCDIGPLLSLACADTHIIELLGLFSSFIIIIMTLILTMVSYIFIISTILRIPSAMGRKKAFSTCTSHLIVVSILYGALTVMYVRPNMQSSSRITRVLAVLNTALTPMLNPFIYTIRNNEVKEAVRSMIQKKKGFLNNFRMFSRSYGYY</sequence>
<dbReference type="CDD" id="cd15912">
    <property type="entry name" value="7tmA_OR6C-like"/>
    <property type="match status" value="1"/>
</dbReference>
<keyword evidence="2 11" id="KW-1003">Cell membrane</keyword>
<dbReference type="PANTHER" id="PTHR26454:SF30">
    <property type="entry name" value="OLFACTORY RECEPTOR 6X1"/>
    <property type="match status" value="1"/>
</dbReference>
<evidence type="ECO:0000256" key="11">
    <source>
        <dbReference type="RuleBase" id="RU363047"/>
    </source>
</evidence>
<dbReference type="Pfam" id="PF13853">
    <property type="entry name" value="7tm_4"/>
    <property type="match status" value="1"/>
</dbReference>
<evidence type="ECO:0000313" key="13">
    <source>
        <dbReference type="Proteomes" id="UP000694871"/>
    </source>
</evidence>
<keyword evidence="13" id="KW-1185">Reference proteome</keyword>
<keyword evidence="4 11" id="KW-0552">Olfaction</keyword>
<organism evidence="13 14">
    <name type="scientific">Gekko japonicus</name>
    <name type="common">Schlegel's Japanese gecko</name>
    <dbReference type="NCBI Taxonomy" id="146911"/>
    <lineage>
        <taxon>Eukaryota</taxon>
        <taxon>Metazoa</taxon>
        <taxon>Chordata</taxon>
        <taxon>Craniata</taxon>
        <taxon>Vertebrata</taxon>
        <taxon>Euteleostomi</taxon>
        <taxon>Lepidosauria</taxon>
        <taxon>Squamata</taxon>
        <taxon>Bifurcata</taxon>
        <taxon>Gekkota</taxon>
        <taxon>Gekkonidae</taxon>
        <taxon>Gekkoninae</taxon>
        <taxon>Gekko</taxon>
    </lineage>
</organism>
<dbReference type="PANTHER" id="PTHR26454">
    <property type="entry name" value="OLFACTORY RECEPTOR"/>
    <property type="match status" value="1"/>
</dbReference>
<dbReference type="InterPro" id="IPR000725">
    <property type="entry name" value="Olfact_rcpt"/>
</dbReference>
<keyword evidence="7 11" id="KW-0472">Membrane</keyword>
<evidence type="ECO:0000256" key="7">
    <source>
        <dbReference type="ARBA" id="ARBA00023136"/>
    </source>
</evidence>
<name>A0ABM1JXC5_GEKJA</name>
<gene>
    <name evidence="14" type="primary">LOC107109916</name>
</gene>
<feature type="transmembrane region" description="Helical" evidence="11">
    <location>
        <begin position="140"/>
        <end position="162"/>
    </location>
</feature>
<evidence type="ECO:0000256" key="1">
    <source>
        <dbReference type="ARBA" id="ARBA00004651"/>
    </source>
</evidence>
<keyword evidence="5 11" id="KW-1133">Transmembrane helix</keyword>
<dbReference type="SUPFAM" id="SSF81321">
    <property type="entry name" value="Family A G protein-coupled receptor-like"/>
    <property type="match status" value="1"/>
</dbReference>
<dbReference type="InterPro" id="IPR000276">
    <property type="entry name" value="GPCR_Rhodpsn"/>
</dbReference>
<evidence type="ECO:0000259" key="12">
    <source>
        <dbReference type="PROSITE" id="PS50262"/>
    </source>
</evidence>
<dbReference type="RefSeq" id="XP_015266112.1">
    <property type="nucleotide sequence ID" value="XM_015410626.1"/>
</dbReference>
<feature type="transmembrane region" description="Helical" evidence="11">
    <location>
        <begin position="101"/>
        <end position="120"/>
    </location>
</feature>
<dbReference type="Gene3D" id="1.20.1070.10">
    <property type="entry name" value="Rhodopsin 7-helix transmembrane proteins"/>
    <property type="match status" value="1"/>
</dbReference>
<protein>
    <recommendedName>
        <fullName evidence="11">Olfactory receptor</fullName>
    </recommendedName>
</protein>
<reference evidence="14" key="1">
    <citation type="submission" date="2025-08" db="UniProtKB">
        <authorList>
            <consortium name="RefSeq"/>
        </authorList>
    </citation>
    <scope>IDENTIFICATION</scope>
</reference>
<feature type="transmembrane region" description="Helical" evidence="11">
    <location>
        <begin position="26"/>
        <end position="48"/>
    </location>
</feature>
<dbReference type="GeneID" id="107109916"/>
<dbReference type="PRINTS" id="PR00245">
    <property type="entry name" value="OLFACTORYR"/>
</dbReference>
<evidence type="ECO:0000256" key="8">
    <source>
        <dbReference type="ARBA" id="ARBA00023170"/>
    </source>
</evidence>
<dbReference type="PROSITE" id="PS50262">
    <property type="entry name" value="G_PROTEIN_RECEP_F1_2"/>
    <property type="match status" value="1"/>
</dbReference>
<evidence type="ECO:0000256" key="9">
    <source>
        <dbReference type="ARBA" id="ARBA00023224"/>
    </source>
</evidence>
<dbReference type="PROSITE" id="PS00237">
    <property type="entry name" value="G_PROTEIN_RECEP_F1_1"/>
    <property type="match status" value="1"/>
</dbReference>
<keyword evidence="3 10" id="KW-0812">Transmembrane</keyword>
<evidence type="ECO:0000256" key="2">
    <source>
        <dbReference type="ARBA" id="ARBA00022475"/>
    </source>
</evidence>
<evidence type="ECO:0000313" key="14">
    <source>
        <dbReference type="RefSeq" id="XP_015266112.1"/>
    </source>
</evidence>
<evidence type="ECO:0000256" key="5">
    <source>
        <dbReference type="ARBA" id="ARBA00022989"/>
    </source>
</evidence>
<keyword evidence="6 10" id="KW-0297">G-protein coupled receptor</keyword>
<evidence type="ECO:0000256" key="10">
    <source>
        <dbReference type="RuleBase" id="RU000688"/>
    </source>
</evidence>
<feature type="transmembrane region" description="Helical" evidence="11">
    <location>
        <begin position="204"/>
        <end position="226"/>
    </location>
</feature>
<feature type="transmembrane region" description="Helical" evidence="11">
    <location>
        <begin position="238"/>
        <end position="260"/>
    </location>
</feature>
<dbReference type="PRINTS" id="PR00237">
    <property type="entry name" value="GPCRRHODOPSN"/>
</dbReference>
<comment type="similarity">
    <text evidence="10">Belongs to the G-protein coupled receptor 1 family.</text>
</comment>
<dbReference type="InterPro" id="IPR047132">
    <property type="entry name" value="Olfact_rcpt_6C-like"/>
</dbReference>
<proteinExistence type="inferred from homology"/>
<keyword evidence="11" id="KW-0716">Sensory transduction</keyword>
<dbReference type="InterPro" id="IPR017452">
    <property type="entry name" value="GPCR_Rhodpsn_7TM"/>
</dbReference>
<feature type="transmembrane region" description="Helical" evidence="11">
    <location>
        <begin position="60"/>
        <end position="81"/>
    </location>
</feature>